<reference evidence="2 3" key="1">
    <citation type="submission" date="2015-01" db="EMBL/GenBank/DDBJ databases">
        <title>Genome of allotetraploid Gossypium barbadense reveals genomic plasticity and fiber elongation in cotton evolution.</title>
        <authorList>
            <person name="Chen X."/>
            <person name="Liu X."/>
            <person name="Zhao B."/>
            <person name="Zheng H."/>
            <person name="Hu Y."/>
            <person name="Lu G."/>
            <person name="Yang C."/>
            <person name="Chen J."/>
            <person name="Shan C."/>
            <person name="Zhang L."/>
            <person name="Zhou Y."/>
            <person name="Wang L."/>
            <person name="Guo W."/>
            <person name="Bai Y."/>
            <person name="Ruan J."/>
            <person name="Shangguan X."/>
            <person name="Mao Y."/>
            <person name="Jiang J."/>
            <person name="Zhu Y."/>
            <person name="Lei J."/>
            <person name="Kang H."/>
            <person name="Chen S."/>
            <person name="He X."/>
            <person name="Wang R."/>
            <person name="Wang Y."/>
            <person name="Chen J."/>
            <person name="Wang L."/>
            <person name="Yu S."/>
            <person name="Wang B."/>
            <person name="Wei J."/>
            <person name="Song S."/>
            <person name="Lu X."/>
            <person name="Gao Z."/>
            <person name="Gu W."/>
            <person name="Deng X."/>
            <person name="Ma D."/>
            <person name="Wang S."/>
            <person name="Liang W."/>
            <person name="Fang L."/>
            <person name="Cai C."/>
            <person name="Zhu X."/>
            <person name="Zhou B."/>
            <person name="Zhang Y."/>
            <person name="Chen Z."/>
            <person name="Xu S."/>
            <person name="Zhu R."/>
            <person name="Wang S."/>
            <person name="Zhang T."/>
            <person name="Zhao G."/>
        </authorList>
    </citation>
    <scope>NUCLEOTIDE SEQUENCE [LARGE SCALE GENOMIC DNA]</scope>
    <source>
        <strain evidence="3">cv. Xinhai21</strain>
        <tissue evidence="2">Leaf</tissue>
    </source>
</reference>
<dbReference type="EMBL" id="KZ670702">
    <property type="protein sequence ID" value="PPR82757.1"/>
    <property type="molecule type" value="Genomic_DNA"/>
</dbReference>
<proteinExistence type="predicted"/>
<protein>
    <submittedName>
        <fullName evidence="2">Uncharacterized protein</fullName>
    </submittedName>
</protein>
<gene>
    <name evidence="2" type="ORF">GOBAR_AA37959</name>
</gene>
<dbReference type="AlphaFoldDB" id="A0A2P5VVB3"/>
<accession>A0A2P5VVB3</accession>
<name>A0A2P5VVB3_GOSBA</name>
<organism evidence="2 3">
    <name type="scientific">Gossypium barbadense</name>
    <name type="common">Sea Island cotton</name>
    <name type="synonym">Hibiscus barbadensis</name>
    <dbReference type="NCBI Taxonomy" id="3634"/>
    <lineage>
        <taxon>Eukaryota</taxon>
        <taxon>Viridiplantae</taxon>
        <taxon>Streptophyta</taxon>
        <taxon>Embryophyta</taxon>
        <taxon>Tracheophyta</taxon>
        <taxon>Spermatophyta</taxon>
        <taxon>Magnoliopsida</taxon>
        <taxon>eudicotyledons</taxon>
        <taxon>Gunneridae</taxon>
        <taxon>Pentapetalae</taxon>
        <taxon>rosids</taxon>
        <taxon>malvids</taxon>
        <taxon>Malvales</taxon>
        <taxon>Malvaceae</taxon>
        <taxon>Malvoideae</taxon>
        <taxon>Gossypium</taxon>
    </lineage>
</organism>
<evidence type="ECO:0000313" key="2">
    <source>
        <dbReference type="EMBL" id="PPR82757.1"/>
    </source>
</evidence>
<feature type="compositionally biased region" description="Basic and acidic residues" evidence="1">
    <location>
        <begin position="10"/>
        <end position="20"/>
    </location>
</feature>
<dbReference type="Proteomes" id="UP000239757">
    <property type="component" value="Unassembled WGS sequence"/>
</dbReference>
<evidence type="ECO:0000313" key="3">
    <source>
        <dbReference type="Proteomes" id="UP000239757"/>
    </source>
</evidence>
<sequence length="114" mass="13565">MVESSNGRRPNKDSASRERRKKWELEVQNLMRIIRGDNKFTKAWQHDDKRKLTEEATTMMKDPIFLVGMLRRWMPQGNPALETAFRTIETFSRNTNDGIGMIFQQEWCYFSFGE</sequence>
<feature type="region of interest" description="Disordered" evidence="1">
    <location>
        <begin position="1"/>
        <end position="20"/>
    </location>
</feature>
<evidence type="ECO:0000256" key="1">
    <source>
        <dbReference type="SAM" id="MobiDB-lite"/>
    </source>
</evidence>